<evidence type="ECO:0000313" key="6">
    <source>
        <dbReference type="EMBL" id="KAH7155990.1"/>
    </source>
</evidence>
<evidence type="ECO:0000256" key="2">
    <source>
        <dbReference type="ARBA" id="ARBA00023242"/>
    </source>
</evidence>
<dbReference type="OrthoDB" id="103819at2759"/>
<dbReference type="Gene3D" id="4.10.240.10">
    <property type="entry name" value="Zn(2)-C6 fungal-type DNA-binding domain"/>
    <property type="match status" value="1"/>
</dbReference>
<dbReference type="InterPro" id="IPR001138">
    <property type="entry name" value="Zn2Cys6_DnaBD"/>
</dbReference>
<dbReference type="PANTHER" id="PTHR46910">
    <property type="entry name" value="TRANSCRIPTION FACTOR PDR1"/>
    <property type="match status" value="1"/>
</dbReference>
<accession>A0A9P9F938</accession>
<organism evidence="6 7">
    <name type="scientific">Dactylonectria macrodidyma</name>
    <dbReference type="NCBI Taxonomy" id="307937"/>
    <lineage>
        <taxon>Eukaryota</taxon>
        <taxon>Fungi</taxon>
        <taxon>Dikarya</taxon>
        <taxon>Ascomycota</taxon>
        <taxon>Pezizomycotina</taxon>
        <taxon>Sordariomycetes</taxon>
        <taxon>Hypocreomycetidae</taxon>
        <taxon>Hypocreales</taxon>
        <taxon>Nectriaceae</taxon>
        <taxon>Dactylonectria</taxon>
    </lineage>
</organism>
<proteinExistence type="predicted"/>
<keyword evidence="4" id="KW-0812">Transmembrane</keyword>
<dbReference type="InterPro" id="IPR036864">
    <property type="entry name" value="Zn2-C6_fun-type_DNA-bd_sf"/>
</dbReference>
<evidence type="ECO:0000259" key="5">
    <source>
        <dbReference type="SMART" id="SM00906"/>
    </source>
</evidence>
<dbReference type="EMBL" id="JAGMUV010000005">
    <property type="protein sequence ID" value="KAH7155990.1"/>
    <property type="molecule type" value="Genomic_DNA"/>
</dbReference>
<dbReference type="CDD" id="cd12148">
    <property type="entry name" value="fungal_TF_MHR"/>
    <property type="match status" value="1"/>
</dbReference>
<sequence>MDGMQDTVSEHGEASESPTALPPSLSSTSYTPGRGAIRCNRESPCSHCRRAKLECVQGSIRPREKRTRILLTPQYEKKIDTIDDRLHDVTKLLQNLTMHLSANSSPSNPPKDVSMQATTMPERTISFGYSASPETSVGPAVEGESSLSAHSVFVNDFVQNAVRADSLQGSTPDIRETLDALSQVVSASKRQLDEFEMAYPRARSVPHPRPQRYELPPIHKVVPLIRLAKSQRLAGTGWVYEFITMQSFGDICLEVYFSNDRSHFDFIIVNAGLYSLCCDYARVVKAPSDEKEEYFAYSRLCRENLETGLANLPLHLPASSDAIAALLFGTFYCMEFSKPILCWTLSSKASELCQTLGYHRVVPMKNETLEGARYNRFLFWTMYFVDKSLSLRLGRASTIPDWDITIDLPSAPGPDQQPVLAYFALWIRSARCQGNIYEMLYSPDSIKQPDNVRQSRVQFLVSSLQQLEKDTAETNKNWISIAKKASGDDLMDFYAVSDDILRLSLLTHVYRAGPRDPNSPTAFSSDCINAARATLEKHRDVMDIIKKTDDIYFQTYVHWTLLFAPFVPFIVIFCHVIETQDHTDLAHLNAFITSIQAASSASEPAAKMHSLFQVLHNIAARYVECHNSTTHKGRSKGMTQFDSHLATLGFPHVGIYDSDWQQQQQQQQQQQWQQAGSSGIEVMHNLEPGENANGINPLLWLGNGVQLEDWFYTNQESMEL</sequence>
<dbReference type="GO" id="GO:0008270">
    <property type="term" value="F:zinc ion binding"/>
    <property type="evidence" value="ECO:0007669"/>
    <property type="project" value="InterPro"/>
</dbReference>
<keyword evidence="7" id="KW-1185">Reference proteome</keyword>
<reference evidence="6" key="1">
    <citation type="journal article" date="2021" name="Nat. Commun.">
        <title>Genetic determinants of endophytism in the Arabidopsis root mycobiome.</title>
        <authorList>
            <person name="Mesny F."/>
            <person name="Miyauchi S."/>
            <person name="Thiergart T."/>
            <person name="Pickel B."/>
            <person name="Atanasova L."/>
            <person name="Karlsson M."/>
            <person name="Huettel B."/>
            <person name="Barry K.W."/>
            <person name="Haridas S."/>
            <person name="Chen C."/>
            <person name="Bauer D."/>
            <person name="Andreopoulos W."/>
            <person name="Pangilinan J."/>
            <person name="LaButti K."/>
            <person name="Riley R."/>
            <person name="Lipzen A."/>
            <person name="Clum A."/>
            <person name="Drula E."/>
            <person name="Henrissat B."/>
            <person name="Kohler A."/>
            <person name="Grigoriev I.V."/>
            <person name="Martin F.M."/>
            <person name="Hacquard S."/>
        </authorList>
    </citation>
    <scope>NUCLEOTIDE SEQUENCE</scope>
    <source>
        <strain evidence="6">MPI-CAGE-AT-0147</strain>
    </source>
</reference>
<dbReference type="GO" id="GO:0000981">
    <property type="term" value="F:DNA-binding transcription factor activity, RNA polymerase II-specific"/>
    <property type="evidence" value="ECO:0007669"/>
    <property type="project" value="InterPro"/>
</dbReference>
<feature type="domain" description="Xylanolytic transcriptional activator regulatory" evidence="5">
    <location>
        <begin position="342"/>
        <end position="415"/>
    </location>
</feature>
<dbReference type="GO" id="GO:0006351">
    <property type="term" value="P:DNA-templated transcription"/>
    <property type="evidence" value="ECO:0007669"/>
    <property type="project" value="InterPro"/>
</dbReference>
<dbReference type="AlphaFoldDB" id="A0A9P9F938"/>
<evidence type="ECO:0000313" key="7">
    <source>
        <dbReference type="Proteomes" id="UP000738349"/>
    </source>
</evidence>
<gene>
    <name evidence="6" type="ORF">EDB81DRAFT_927903</name>
</gene>
<dbReference type="PANTHER" id="PTHR46910:SF5">
    <property type="entry name" value="ZN(II)2CYS6 TRANSCRIPTION FACTOR (EUROFUNG)"/>
    <property type="match status" value="1"/>
</dbReference>
<evidence type="ECO:0000256" key="1">
    <source>
        <dbReference type="ARBA" id="ARBA00022723"/>
    </source>
</evidence>
<keyword evidence="4" id="KW-0472">Membrane</keyword>
<keyword evidence="2" id="KW-0539">Nucleus</keyword>
<evidence type="ECO:0000256" key="4">
    <source>
        <dbReference type="SAM" id="Phobius"/>
    </source>
</evidence>
<protein>
    <submittedName>
        <fullName evidence="6">Fungal-specific transcription factor domain-containing protein</fullName>
    </submittedName>
</protein>
<dbReference type="Pfam" id="PF04082">
    <property type="entry name" value="Fungal_trans"/>
    <property type="match status" value="1"/>
</dbReference>
<name>A0A9P9F938_9HYPO</name>
<dbReference type="InterPro" id="IPR007219">
    <property type="entry name" value="XnlR_reg_dom"/>
</dbReference>
<evidence type="ECO:0000256" key="3">
    <source>
        <dbReference type="SAM" id="MobiDB-lite"/>
    </source>
</evidence>
<keyword evidence="1" id="KW-0479">Metal-binding</keyword>
<feature type="region of interest" description="Disordered" evidence="3">
    <location>
        <begin position="1"/>
        <end position="32"/>
    </location>
</feature>
<dbReference type="InterPro" id="IPR050987">
    <property type="entry name" value="AtrR-like"/>
</dbReference>
<dbReference type="GO" id="GO:0003677">
    <property type="term" value="F:DNA binding"/>
    <property type="evidence" value="ECO:0007669"/>
    <property type="project" value="InterPro"/>
</dbReference>
<dbReference type="Proteomes" id="UP000738349">
    <property type="component" value="Unassembled WGS sequence"/>
</dbReference>
<feature type="transmembrane region" description="Helical" evidence="4">
    <location>
        <begin position="556"/>
        <end position="577"/>
    </location>
</feature>
<feature type="compositionally biased region" description="Low complexity" evidence="3">
    <location>
        <begin position="15"/>
        <end position="29"/>
    </location>
</feature>
<keyword evidence="4" id="KW-1133">Transmembrane helix</keyword>
<comment type="caution">
    <text evidence="6">The sequence shown here is derived from an EMBL/GenBank/DDBJ whole genome shotgun (WGS) entry which is preliminary data.</text>
</comment>
<dbReference type="CDD" id="cd00067">
    <property type="entry name" value="GAL4"/>
    <property type="match status" value="1"/>
</dbReference>
<dbReference type="SMART" id="SM00906">
    <property type="entry name" value="Fungal_trans"/>
    <property type="match status" value="1"/>
</dbReference>